<feature type="transmembrane region" description="Helical" evidence="9">
    <location>
        <begin position="129"/>
        <end position="153"/>
    </location>
</feature>
<comment type="subcellular location">
    <subcellularLocation>
        <location evidence="2">Membrane</location>
        <topology evidence="2">Multi-pass membrane protein</topology>
    </subcellularLocation>
</comment>
<evidence type="ECO:0000256" key="8">
    <source>
        <dbReference type="ARBA" id="ARBA00023136"/>
    </source>
</evidence>
<dbReference type="CDD" id="cd13959">
    <property type="entry name" value="PT_UbiA_COQ2"/>
    <property type="match status" value="1"/>
</dbReference>
<name>A0ABV1XXQ5_9ACTN</name>
<evidence type="ECO:0000256" key="4">
    <source>
        <dbReference type="ARBA" id="ARBA00022519"/>
    </source>
</evidence>
<evidence type="ECO:0000256" key="3">
    <source>
        <dbReference type="ARBA" id="ARBA00005985"/>
    </source>
</evidence>
<protein>
    <submittedName>
        <fullName evidence="10">4-hydroxybenzoate octaprenyltransferase</fullName>
    </submittedName>
</protein>
<evidence type="ECO:0000256" key="1">
    <source>
        <dbReference type="ARBA" id="ARBA00001946"/>
    </source>
</evidence>
<dbReference type="EMBL" id="JBEPFB010000014">
    <property type="protein sequence ID" value="MER7376374.1"/>
    <property type="molecule type" value="Genomic_DNA"/>
</dbReference>
<dbReference type="InterPro" id="IPR030470">
    <property type="entry name" value="UbiA_prenylTrfase_CS"/>
</dbReference>
<feature type="transmembrane region" description="Helical" evidence="9">
    <location>
        <begin position="236"/>
        <end position="254"/>
    </location>
</feature>
<dbReference type="Pfam" id="PF01040">
    <property type="entry name" value="UbiA"/>
    <property type="match status" value="1"/>
</dbReference>
<dbReference type="Proteomes" id="UP001486207">
    <property type="component" value="Unassembled WGS sequence"/>
</dbReference>
<feature type="transmembrane region" description="Helical" evidence="9">
    <location>
        <begin position="34"/>
        <end position="55"/>
    </location>
</feature>
<dbReference type="HAMAP" id="MF_01635">
    <property type="entry name" value="UbiA"/>
    <property type="match status" value="1"/>
</dbReference>
<keyword evidence="11" id="KW-1185">Reference proteome</keyword>
<feature type="transmembrane region" description="Helical" evidence="9">
    <location>
        <begin position="103"/>
        <end position="123"/>
    </location>
</feature>
<feature type="transmembrane region" description="Helical" evidence="9">
    <location>
        <begin position="165"/>
        <end position="186"/>
    </location>
</feature>
<dbReference type="InterPro" id="IPR000537">
    <property type="entry name" value="UbiA_prenyltransferase"/>
</dbReference>
<dbReference type="RefSeq" id="WP_229911653.1">
    <property type="nucleotide sequence ID" value="NZ_BNBM01000001.1"/>
</dbReference>
<dbReference type="PROSITE" id="PS00943">
    <property type="entry name" value="UBIA"/>
    <property type="match status" value="1"/>
</dbReference>
<feature type="transmembrane region" description="Helical" evidence="9">
    <location>
        <begin position="260"/>
        <end position="278"/>
    </location>
</feature>
<accession>A0ABV1XXQ5</accession>
<evidence type="ECO:0000256" key="2">
    <source>
        <dbReference type="ARBA" id="ARBA00004141"/>
    </source>
</evidence>
<keyword evidence="6 9" id="KW-0812">Transmembrane</keyword>
<dbReference type="InterPro" id="IPR044878">
    <property type="entry name" value="UbiA_sf"/>
</dbReference>
<dbReference type="PANTHER" id="PTHR11048:SF28">
    <property type="entry name" value="4-HYDROXYBENZOATE POLYPRENYLTRANSFERASE, MITOCHONDRIAL"/>
    <property type="match status" value="1"/>
</dbReference>
<reference evidence="10 11" key="1">
    <citation type="submission" date="2024-06" db="EMBL/GenBank/DDBJ databases">
        <title>The Natural Products Discovery Center: Release of the First 8490 Sequenced Strains for Exploring Actinobacteria Biosynthetic Diversity.</title>
        <authorList>
            <person name="Kalkreuter E."/>
            <person name="Kautsar S.A."/>
            <person name="Yang D."/>
            <person name="Bader C.D."/>
            <person name="Teijaro C.N."/>
            <person name="Fluegel L."/>
            <person name="Davis C.M."/>
            <person name="Simpson J.R."/>
            <person name="Lauterbach L."/>
            <person name="Steele A.D."/>
            <person name="Gui C."/>
            <person name="Meng S."/>
            <person name="Li G."/>
            <person name="Viehrig K."/>
            <person name="Ye F."/>
            <person name="Su P."/>
            <person name="Kiefer A.F."/>
            <person name="Nichols A."/>
            <person name="Cepeda A.J."/>
            <person name="Yan W."/>
            <person name="Fan B."/>
            <person name="Jiang Y."/>
            <person name="Adhikari A."/>
            <person name="Zheng C.-J."/>
            <person name="Schuster L."/>
            <person name="Cowan T.M."/>
            <person name="Smanski M.J."/>
            <person name="Chevrette M.G."/>
            <person name="De Carvalho L.P.S."/>
            <person name="Shen B."/>
        </authorList>
    </citation>
    <scope>NUCLEOTIDE SEQUENCE [LARGE SCALE GENOMIC DNA]</scope>
    <source>
        <strain evidence="10 11">NPDC000155</strain>
    </source>
</reference>
<dbReference type="Gene3D" id="1.10.357.140">
    <property type="entry name" value="UbiA prenyltransferase"/>
    <property type="match status" value="1"/>
</dbReference>
<sequence>MSSTPAAVSRDNSPMLQRISAHMVKKSPDSIRSYLILMRLHAPTGVVLYLLPGLWSLTLATEQRPDLLAVVWLALAAVLVRGASCAVNDVVDKDIDAQVARTASRPVAAGTISVGKALLFGAAQAVASLAILALINTETALVVGASYPFLVAYPYMKRISPWPTAWLALVISVYPMAGWTAVTGSVDYPPTVYGLYACAFFWTLFHDTVYSHQDKEYDRSIGVKSSALMFGESSKAWLTVFIVLSVAGALWAGIEAETGWAFYPLVVGAGALLSYQVVRVNLDDPQSCWDTFVTNRYFGWIILAATIAGQFT</sequence>
<feature type="transmembrane region" description="Helical" evidence="9">
    <location>
        <begin position="67"/>
        <end position="91"/>
    </location>
</feature>
<dbReference type="PANTHER" id="PTHR11048">
    <property type="entry name" value="PRENYLTRANSFERASES"/>
    <property type="match status" value="1"/>
</dbReference>
<evidence type="ECO:0000313" key="10">
    <source>
        <dbReference type="EMBL" id="MER7376374.1"/>
    </source>
</evidence>
<comment type="caution">
    <text evidence="10">The sequence shown here is derived from an EMBL/GenBank/DDBJ whole genome shotgun (WGS) entry which is preliminary data.</text>
</comment>
<keyword evidence="5" id="KW-0808">Transferase</keyword>
<evidence type="ECO:0000256" key="7">
    <source>
        <dbReference type="ARBA" id="ARBA00022989"/>
    </source>
</evidence>
<keyword evidence="7 9" id="KW-1133">Transmembrane helix</keyword>
<proteinExistence type="inferred from homology"/>
<keyword evidence="4" id="KW-0997">Cell inner membrane</keyword>
<dbReference type="InterPro" id="IPR039653">
    <property type="entry name" value="Prenyltransferase"/>
</dbReference>
<dbReference type="InterPro" id="IPR006370">
    <property type="entry name" value="HB_polyprenyltransferase-like"/>
</dbReference>
<gene>
    <name evidence="10" type="ORF">ABT384_27450</name>
</gene>
<evidence type="ECO:0000256" key="6">
    <source>
        <dbReference type="ARBA" id="ARBA00022692"/>
    </source>
</evidence>
<comment type="similarity">
    <text evidence="3">Belongs to the UbiA prenyltransferase family.</text>
</comment>
<keyword evidence="8 9" id="KW-0472">Membrane</keyword>
<evidence type="ECO:0000256" key="5">
    <source>
        <dbReference type="ARBA" id="ARBA00022679"/>
    </source>
</evidence>
<organism evidence="10 11">
    <name type="scientific">Streptomyces lanatus</name>
    <dbReference type="NCBI Taxonomy" id="66900"/>
    <lineage>
        <taxon>Bacteria</taxon>
        <taxon>Bacillati</taxon>
        <taxon>Actinomycetota</taxon>
        <taxon>Actinomycetes</taxon>
        <taxon>Kitasatosporales</taxon>
        <taxon>Streptomycetaceae</taxon>
        <taxon>Streptomyces</taxon>
    </lineage>
</organism>
<evidence type="ECO:0000313" key="11">
    <source>
        <dbReference type="Proteomes" id="UP001486207"/>
    </source>
</evidence>
<comment type="cofactor">
    <cofactor evidence="1">
        <name>Mg(2+)</name>
        <dbReference type="ChEBI" id="CHEBI:18420"/>
    </cofactor>
</comment>
<keyword evidence="4" id="KW-1003">Cell membrane</keyword>
<dbReference type="Gene3D" id="1.20.120.1780">
    <property type="entry name" value="UbiA prenyltransferase"/>
    <property type="match status" value="1"/>
</dbReference>
<evidence type="ECO:0000256" key="9">
    <source>
        <dbReference type="SAM" id="Phobius"/>
    </source>
</evidence>